<evidence type="ECO:0000256" key="1">
    <source>
        <dbReference type="SAM" id="MobiDB-lite"/>
    </source>
</evidence>
<feature type="region of interest" description="Disordered" evidence="1">
    <location>
        <begin position="1"/>
        <end position="57"/>
    </location>
</feature>
<evidence type="ECO:0000313" key="2">
    <source>
        <dbReference type="EMBL" id="RQG91085.1"/>
    </source>
</evidence>
<keyword evidence="3" id="KW-1185">Reference proteome</keyword>
<gene>
    <name evidence="2" type="ORF">EA462_03530</name>
</gene>
<reference evidence="2 3" key="1">
    <citation type="submission" date="2018-10" db="EMBL/GenBank/DDBJ databases">
        <title>Natrarchaeobius chitinivorans gen. nov., sp. nov., and Natrarchaeobius haloalkaliphilus sp. nov., alkaliphilic, chitin-utilizing haloarchaea from hypersaline alkaline lakes.</title>
        <authorList>
            <person name="Sorokin D.Y."/>
            <person name="Elcheninov A.G."/>
            <person name="Kostrikina N.A."/>
            <person name="Bale N.J."/>
            <person name="Sinninghe Damste J.S."/>
            <person name="Khijniak T.V."/>
            <person name="Kublanov I.V."/>
            <person name="Toshchakov S.V."/>
        </authorList>
    </citation>
    <scope>NUCLEOTIDE SEQUENCE [LARGE SCALE GENOMIC DNA]</scope>
    <source>
        <strain evidence="2 3">AArcht-Sl</strain>
    </source>
</reference>
<feature type="compositionally biased region" description="Polar residues" evidence="1">
    <location>
        <begin position="1"/>
        <end position="12"/>
    </location>
</feature>
<feature type="compositionally biased region" description="Polar residues" evidence="1">
    <location>
        <begin position="22"/>
        <end position="34"/>
    </location>
</feature>
<feature type="compositionally biased region" description="Low complexity" evidence="1">
    <location>
        <begin position="46"/>
        <end position="56"/>
    </location>
</feature>
<proteinExistence type="predicted"/>
<sequence>MDSRNKLTSVPSLGSLRKRVRTTLSGSRPRTNRSTDADLECDSDGKSPSGSPDSPGNLFHCSTCRTVYIAHDKRVCSECDEDLEQVSSTLSCR</sequence>
<protein>
    <submittedName>
        <fullName evidence="2">Uncharacterized protein</fullName>
    </submittedName>
</protein>
<dbReference type="EMBL" id="REFY01000002">
    <property type="protein sequence ID" value="RQG91085.1"/>
    <property type="molecule type" value="Genomic_DNA"/>
</dbReference>
<accession>A0A3N6P5X5</accession>
<dbReference type="RefSeq" id="WP_124177197.1">
    <property type="nucleotide sequence ID" value="NZ_REFY01000002.1"/>
</dbReference>
<dbReference type="OrthoDB" id="185851at2157"/>
<comment type="caution">
    <text evidence="2">The sequence shown here is derived from an EMBL/GenBank/DDBJ whole genome shotgun (WGS) entry which is preliminary data.</text>
</comment>
<organism evidence="2 3">
    <name type="scientific">Natrarchaeobius halalkaliphilus</name>
    <dbReference type="NCBI Taxonomy" id="1679091"/>
    <lineage>
        <taxon>Archaea</taxon>
        <taxon>Methanobacteriati</taxon>
        <taxon>Methanobacteriota</taxon>
        <taxon>Stenosarchaea group</taxon>
        <taxon>Halobacteria</taxon>
        <taxon>Halobacteriales</taxon>
        <taxon>Natrialbaceae</taxon>
        <taxon>Natrarchaeobius</taxon>
    </lineage>
</organism>
<name>A0A3N6P5X5_9EURY</name>
<evidence type="ECO:0000313" key="3">
    <source>
        <dbReference type="Proteomes" id="UP000273828"/>
    </source>
</evidence>
<dbReference type="AlphaFoldDB" id="A0A3N6P5X5"/>
<dbReference type="Proteomes" id="UP000273828">
    <property type="component" value="Unassembled WGS sequence"/>
</dbReference>